<organism evidence="7 8">
    <name type="scientific">Petrachloros mirabilis ULC683</name>
    <dbReference type="NCBI Taxonomy" id="2781853"/>
    <lineage>
        <taxon>Bacteria</taxon>
        <taxon>Bacillati</taxon>
        <taxon>Cyanobacteriota</taxon>
        <taxon>Cyanophyceae</taxon>
        <taxon>Synechococcales</taxon>
        <taxon>Petrachlorosaceae</taxon>
        <taxon>Petrachloros</taxon>
        <taxon>Petrachloros mirabilis</taxon>
    </lineage>
</organism>
<dbReference type="InterPro" id="IPR004843">
    <property type="entry name" value="Calcineurin-like_PHP"/>
</dbReference>
<evidence type="ECO:0000256" key="5">
    <source>
        <dbReference type="ARBA" id="ARBA00022839"/>
    </source>
</evidence>
<dbReference type="Pfam" id="PF00149">
    <property type="entry name" value="Metallophos"/>
    <property type="match status" value="1"/>
</dbReference>
<name>A0A8K1ZXT7_9CYAN</name>
<dbReference type="InterPro" id="IPR029052">
    <property type="entry name" value="Metallo-depent_PP-like"/>
</dbReference>
<evidence type="ECO:0000313" key="8">
    <source>
        <dbReference type="Proteomes" id="UP000607397"/>
    </source>
</evidence>
<gene>
    <name evidence="7" type="ORF">GS597_10200</name>
</gene>
<feature type="domain" description="Calcineurin-like phosphoesterase" evidence="6">
    <location>
        <begin position="3"/>
        <end position="213"/>
    </location>
</feature>
<protein>
    <recommendedName>
        <fullName evidence="2">Nuclease SbcCD subunit D</fullName>
    </recommendedName>
</protein>
<evidence type="ECO:0000256" key="1">
    <source>
        <dbReference type="ARBA" id="ARBA00010555"/>
    </source>
</evidence>
<sequence length="421" mass="47267">MTRFLHLADVHLGYTKYDSPTRTLDFFVAFQDALEKYALGESVDFVLIAGDLFEHRQVLPSVLNQAQVCLERLKAAGIPVFAIEGNHDYEPYGTKTSWLRYLASWDKLILLRPEDEDVLEPWDCDRKTGSYIDLDCGVRIIGSRWYGAAAPRAIDKLARSIQALPPAPPHTVMMFHHGLEGHVARYAGALRYQDFLPLRAAGVSYLALGHIHQNYSEADWIFNPGSVEANSVAENQDQMARGVYLVELTPQGIQTDLKRDYQQRPILRLALKVNLQQTPTEVAAAAIALVQEATTQGRTQNAIVELRIHGNIGFERMDLNVRELRECLCTESKALIFLLRYDVTGAAYKTFLNDHDQIPNRADIERTVFSDFLAANVHYQDQADALATGLIDLKSRVLAQESVADLYDFIDSLLSKSLTDG</sequence>
<keyword evidence="8" id="KW-1185">Reference proteome</keyword>
<dbReference type="GO" id="GO:0004527">
    <property type="term" value="F:exonuclease activity"/>
    <property type="evidence" value="ECO:0007669"/>
    <property type="project" value="UniProtKB-KW"/>
</dbReference>
<proteinExistence type="inferred from homology"/>
<evidence type="ECO:0000256" key="2">
    <source>
        <dbReference type="ARBA" id="ARBA00013365"/>
    </source>
</evidence>
<evidence type="ECO:0000313" key="7">
    <source>
        <dbReference type="EMBL" id="NCJ06873.1"/>
    </source>
</evidence>
<dbReference type="AlphaFoldDB" id="A0A8K1ZXT7"/>
<dbReference type="InterPro" id="IPR041796">
    <property type="entry name" value="Mre11_N"/>
</dbReference>
<dbReference type="InterPro" id="IPR050535">
    <property type="entry name" value="DNA_Repair-Maintenance_Comp"/>
</dbReference>
<evidence type="ECO:0000259" key="6">
    <source>
        <dbReference type="Pfam" id="PF00149"/>
    </source>
</evidence>
<comment type="caution">
    <text evidence="7">The sequence shown here is derived from an EMBL/GenBank/DDBJ whole genome shotgun (WGS) entry which is preliminary data.</text>
</comment>
<evidence type="ECO:0000256" key="3">
    <source>
        <dbReference type="ARBA" id="ARBA00022722"/>
    </source>
</evidence>
<reference evidence="7" key="1">
    <citation type="submission" date="2019-12" db="EMBL/GenBank/DDBJ databases">
        <title>High-Quality draft genome sequences of three cyanobacteria isolated from the limestone walls of the Old Cathedral of Coimbra.</title>
        <authorList>
            <person name="Tiago I."/>
            <person name="Soares F."/>
            <person name="Portugal A."/>
        </authorList>
    </citation>
    <scope>NUCLEOTIDE SEQUENCE [LARGE SCALE GENOMIC DNA]</scope>
    <source>
        <strain evidence="7">C</strain>
    </source>
</reference>
<keyword evidence="5 7" id="KW-0269">Exonuclease</keyword>
<dbReference type="EMBL" id="WVIC01000017">
    <property type="protein sequence ID" value="NCJ06873.1"/>
    <property type="molecule type" value="Genomic_DNA"/>
</dbReference>
<dbReference type="PANTHER" id="PTHR30337:SF0">
    <property type="entry name" value="NUCLEASE SBCCD SUBUNIT D"/>
    <property type="match status" value="1"/>
</dbReference>
<evidence type="ECO:0000256" key="4">
    <source>
        <dbReference type="ARBA" id="ARBA00022801"/>
    </source>
</evidence>
<dbReference type="Gene3D" id="3.60.21.10">
    <property type="match status" value="1"/>
</dbReference>
<keyword evidence="4" id="KW-0378">Hydrolase</keyword>
<keyword evidence="3" id="KW-0540">Nuclease</keyword>
<dbReference type="PANTHER" id="PTHR30337">
    <property type="entry name" value="COMPONENT OF ATP-DEPENDENT DSDNA EXONUCLEASE"/>
    <property type="match status" value="1"/>
</dbReference>
<accession>A0A8K1ZXT7</accession>
<dbReference type="Proteomes" id="UP000607397">
    <property type="component" value="Unassembled WGS sequence"/>
</dbReference>
<dbReference type="SUPFAM" id="SSF56300">
    <property type="entry name" value="Metallo-dependent phosphatases"/>
    <property type="match status" value="1"/>
</dbReference>
<dbReference type="CDD" id="cd00840">
    <property type="entry name" value="MPP_Mre11_N"/>
    <property type="match status" value="1"/>
</dbReference>
<comment type="similarity">
    <text evidence="1">Belongs to the SbcD family.</text>
</comment>
<dbReference type="RefSeq" id="WP_161825343.1">
    <property type="nucleotide sequence ID" value="NZ_WVIC01000017.1"/>
</dbReference>